<protein>
    <recommendedName>
        <fullName evidence="1">Stage 0 sporulation protein A homolog</fullName>
    </recommendedName>
</protein>
<dbReference type="PANTHER" id="PTHR37299:SF1">
    <property type="entry name" value="STAGE 0 SPORULATION PROTEIN A HOMOLOG"/>
    <property type="match status" value="1"/>
</dbReference>
<dbReference type="EMBL" id="CYYM01000004">
    <property type="protein sequence ID" value="CUN92153.1"/>
    <property type="molecule type" value="Genomic_DNA"/>
</dbReference>
<dbReference type="GO" id="GO:0003677">
    <property type="term" value="F:DNA binding"/>
    <property type="evidence" value="ECO:0007669"/>
    <property type="project" value="InterPro"/>
</dbReference>
<comment type="caution">
    <text evidence="3">Lacks conserved residue(s) required for the propagation of feature annotation.</text>
</comment>
<dbReference type="Pfam" id="PF04397">
    <property type="entry name" value="LytTR"/>
    <property type="match status" value="1"/>
</dbReference>
<dbReference type="InterPro" id="IPR011006">
    <property type="entry name" value="CheY-like_superfamily"/>
</dbReference>
<comment type="function">
    <text evidence="2">May play the central regulatory role in sporulation. It may be an element of the effector pathway responsible for the activation of sporulation genes in response to nutritional stress. Spo0A may act in concert with spo0H (a sigma factor) to control the expression of some genes that are critical to the sporulation process.</text>
</comment>
<dbReference type="RefSeq" id="WP_055194348.1">
    <property type="nucleotide sequence ID" value="NZ_CYYM01000004.1"/>
</dbReference>
<dbReference type="Gene3D" id="2.40.50.1020">
    <property type="entry name" value="LytTr DNA-binding domain"/>
    <property type="match status" value="1"/>
</dbReference>
<name>A0A174AVH1_9FIRM</name>
<dbReference type="InterPro" id="IPR001789">
    <property type="entry name" value="Sig_transdc_resp-reg_receiver"/>
</dbReference>
<dbReference type="Proteomes" id="UP000095380">
    <property type="component" value="Unassembled WGS sequence"/>
</dbReference>
<dbReference type="Gene3D" id="3.40.50.2300">
    <property type="match status" value="1"/>
</dbReference>
<evidence type="ECO:0000256" key="2">
    <source>
        <dbReference type="ARBA" id="ARBA00024867"/>
    </source>
</evidence>
<dbReference type="PROSITE" id="PS50110">
    <property type="entry name" value="RESPONSE_REGULATORY"/>
    <property type="match status" value="1"/>
</dbReference>
<dbReference type="AlphaFoldDB" id="A0A174AVH1"/>
<dbReference type="SUPFAM" id="SSF52172">
    <property type="entry name" value="CheY-like"/>
    <property type="match status" value="1"/>
</dbReference>
<evidence type="ECO:0000259" key="5">
    <source>
        <dbReference type="PROSITE" id="PS50930"/>
    </source>
</evidence>
<dbReference type="PANTHER" id="PTHR37299">
    <property type="entry name" value="TRANSCRIPTIONAL REGULATOR-RELATED"/>
    <property type="match status" value="1"/>
</dbReference>
<dbReference type="InterPro" id="IPR007492">
    <property type="entry name" value="LytTR_DNA-bd_dom"/>
</dbReference>
<evidence type="ECO:0000256" key="1">
    <source>
        <dbReference type="ARBA" id="ARBA00018672"/>
    </source>
</evidence>
<dbReference type="SMART" id="SM00850">
    <property type="entry name" value="LytTR"/>
    <property type="match status" value="1"/>
</dbReference>
<feature type="domain" description="HTH LytTR-type" evidence="5">
    <location>
        <begin position="131"/>
        <end position="230"/>
    </location>
</feature>
<feature type="domain" description="Response regulatory" evidence="4">
    <location>
        <begin position="2"/>
        <end position="121"/>
    </location>
</feature>
<dbReference type="InterPro" id="IPR046947">
    <property type="entry name" value="LytR-like"/>
</dbReference>
<dbReference type="Pfam" id="PF00072">
    <property type="entry name" value="Response_reg"/>
    <property type="match status" value="1"/>
</dbReference>
<proteinExistence type="predicted"/>
<sequence>MNIAICDRYDTDITRISEFLDANIKKHMLNHALLEVDTFTSTDELLASPKEYSLIFLGILMPGTDGIEAARQLKDGPNPPIIIFTTKSTEHCLASYNLGVEGYILKPIREEDFEKVFTRLLLPIFPSTHTLNVYSNRLLYHIPVSEIFYIESIGRKCMIHTSRKTYETNMALNHIESTLNDNSFIRCYRSYLVNMNYIQDILDTEIQLTNDDCIPLTLRKRSQIVKLFNKFLISHSASE</sequence>
<gene>
    <name evidence="6" type="primary">lytR_2</name>
    <name evidence="6" type="ORF">ERS852408_01172</name>
</gene>
<dbReference type="SMART" id="SM00448">
    <property type="entry name" value="REC"/>
    <property type="match status" value="1"/>
</dbReference>
<reference evidence="6 7" key="1">
    <citation type="submission" date="2015-09" db="EMBL/GenBank/DDBJ databases">
        <authorList>
            <consortium name="Pathogen Informatics"/>
        </authorList>
    </citation>
    <scope>NUCLEOTIDE SEQUENCE [LARGE SCALE GENOMIC DNA]</scope>
    <source>
        <strain evidence="6 7">2789STDY5608851</strain>
    </source>
</reference>
<evidence type="ECO:0000313" key="6">
    <source>
        <dbReference type="EMBL" id="CUN92153.1"/>
    </source>
</evidence>
<organism evidence="6 7">
    <name type="scientific">Dorea longicatena</name>
    <dbReference type="NCBI Taxonomy" id="88431"/>
    <lineage>
        <taxon>Bacteria</taxon>
        <taxon>Bacillati</taxon>
        <taxon>Bacillota</taxon>
        <taxon>Clostridia</taxon>
        <taxon>Lachnospirales</taxon>
        <taxon>Lachnospiraceae</taxon>
        <taxon>Dorea</taxon>
    </lineage>
</organism>
<dbReference type="PROSITE" id="PS50930">
    <property type="entry name" value="HTH_LYTTR"/>
    <property type="match status" value="1"/>
</dbReference>
<accession>A0A174AVH1</accession>
<evidence type="ECO:0000259" key="4">
    <source>
        <dbReference type="PROSITE" id="PS50110"/>
    </source>
</evidence>
<dbReference type="GO" id="GO:0000156">
    <property type="term" value="F:phosphorelay response regulator activity"/>
    <property type="evidence" value="ECO:0007669"/>
    <property type="project" value="InterPro"/>
</dbReference>
<evidence type="ECO:0000313" key="7">
    <source>
        <dbReference type="Proteomes" id="UP000095380"/>
    </source>
</evidence>
<evidence type="ECO:0000256" key="3">
    <source>
        <dbReference type="PROSITE-ProRule" id="PRU00169"/>
    </source>
</evidence>